<sequence length="55" mass="6657">MAWTEHRLDPDRSRRRLQLLAELAGAKSVREREHPRRARVDRLRELIATRRRLVS</sequence>
<accession>A0A927M2E3</accession>
<protein>
    <submittedName>
        <fullName evidence="1">Uncharacterized protein</fullName>
    </submittedName>
</protein>
<dbReference type="RefSeq" id="WP_192766406.1">
    <property type="nucleotide sequence ID" value="NZ_JADBEB010000001.1"/>
</dbReference>
<gene>
    <name evidence="1" type="ORF">H4W31_002017</name>
</gene>
<proteinExistence type="predicted"/>
<comment type="caution">
    <text evidence="1">The sequence shown here is derived from an EMBL/GenBank/DDBJ whole genome shotgun (WGS) entry which is preliminary data.</text>
</comment>
<evidence type="ECO:0000313" key="2">
    <source>
        <dbReference type="Proteomes" id="UP000649753"/>
    </source>
</evidence>
<dbReference type="EMBL" id="JADBEB010000001">
    <property type="protein sequence ID" value="MBE1486379.1"/>
    <property type="molecule type" value="Genomic_DNA"/>
</dbReference>
<evidence type="ECO:0000313" key="1">
    <source>
        <dbReference type="EMBL" id="MBE1486379.1"/>
    </source>
</evidence>
<name>A0A927M2E3_9ACTN</name>
<dbReference type="AlphaFoldDB" id="A0A927M2E3"/>
<dbReference type="Proteomes" id="UP000649753">
    <property type="component" value="Unassembled WGS sequence"/>
</dbReference>
<reference evidence="1" key="1">
    <citation type="submission" date="2020-10" db="EMBL/GenBank/DDBJ databases">
        <title>Sequencing the genomes of 1000 actinobacteria strains.</title>
        <authorList>
            <person name="Klenk H.-P."/>
        </authorList>
    </citation>
    <scope>NUCLEOTIDE SEQUENCE</scope>
    <source>
        <strain evidence="1">DSM 46832</strain>
    </source>
</reference>
<keyword evidence="2" id="KW-1185">Reference proteome</keyword>
<organism evidence="1 2">
    <name type="scientific">Plantactinospora soyae</name>
    <dbReference type="NCBI Taxonomy" id="1544732"/>
    <lineage>
        <taxon>Bacteria</taxon>
        <taxon>Bacillati</taxon>
        <taxon>Actinomycetota</taxon>
        <taxon>Actinomycetes</taxon>
        <taxon>Micromonosporales</taxon>
        <taxon>Micromonosporaceae</taxon>
        <taxon>Plantactinospora</taxon>
    </lineage>
</organism>